<organism evidence="2 3">
    <name type="scientific">Cyclobacterium lianum</name>
    <dbReference type="NCBI Taxonomy" id="388280"/>
    <lineage>
        <taxon>Bacteria</taxon>
        <taxon>Pseudomonadati</taxon>
        <taxon>Bacteroidota</taxon>
        <taxon>Cytophagia</taxon>
        <taxon>Cytophagales</taxon>
        <taxon>Cyclobacteriaceae</taxon>
        <taxon>Cyclobacterium</taxon>
    </lineage>
</organism>
<gene>
    <name evidence="2" type="ORF">SAMN04488057_108182</name>
</gene>
<accession>A0A1M7PG26</accession>
<dbReference type="OrthoDB" id="843771at2"/>
<dbReference type="Gene3D" id="1.25.40.390">
    <property type="match status" value="1"/>
</dbReference>
<dbReference type="Pfam" id="PF12771">
    <property type="entry name" value="SusD-like_2"/>
    <property type="match status" value="1"/>
</dbReference>
<dbReference type="RefSeq" id="WP_073095294.1">
    <property type="nucleotide sequence ID" value="NZ_FRCY01000008.1"/>
</dbReference>
<evidence type="ECO:0000313" key="2">
    <source>
        <dbReference type="EMBL" id="SHN15951.1"/>
    </source>
</evidence>
<dbReference type="PROSITE" id="PS51257">
    <property type="entry name" value="PROKAR_LIPOPROTEIN"/>
    <property type="match status" value="1"/>
</dbReference>
<feature type="chain" id="PRO_5009928669" evidence="1">
    <location>
        <begin position="18"/>
        <end position="526"/>
    </location>
</feature>
<evidence type="ECO:0000256" key="1">
    <source>
        <dbReference type="SAM" id="SignalP"/>
    </source>
</evidence>
<dbReference type="InterPro" id="IPR011990">
    <property type="entry name" value="TPR-like_helical_dom_sf"/>
</dbReference>
<dbReference type="InterPro" id="IPR041662">
    <property type="entry name" value="SusD-like_2"/>
</dbReference>
<reference evidence="2 3" key="1">
    <citation type="submission" date="2016-11" db="EMBL/GenBank/DDBJ databases">
        <authorList>
            <person name="Jaros S."/>
            <person name="Januszkiewicz K."/>
            <person name="Wedrychowicz H."/>
        </authorList>
    </citation>
    <scope>NUCLEOTIDE SEQUENCE [LARGE SCALE GENOMIC DNA]</scope>
    <source>
        <strain evidence="2 3">CGMCC 1.6102</strain>
    </source>
</reference>
<dbReference type="Proteomes" id="UP000184513">
    <property type="component" value="Unassembled WGS sequence"/>
</dbReference>
<dbReference type="EMBL" id="FRCY01000008">
    <property type="protein sequence ID" value="SHN15951.1"/>
    <property type="molecule type" value="Genomic_DNA"/>
</dbReference>
<sequence>MKNRLVLLTLAILTSLAGCQYSEFEENYTDPSKVSETSVEKQFTGFMIANREYVLPSYWNYFVVLRITLNRYTQAIGWVNEENQYVPGSAAINDRWNNYYQFLAQYRELEKVYADLSPQNKQDYRVFMITAATYLYDHTQKVIDLHGAIPFSEAGMLSTNGGDYTESYPSYDEPEAIYTKMLDDLAGFADELRTMEINPGVLTGFESQDLVNRGDIDMWLKYINSLRMRMLTRVSETPAFADRAASEINTILSNPANYPIVTTNDENITFRIHELGTLIAANSFQSGLEDWDGNVAGKALLEHMMNNEDPRLTYVFEPGEEAGGEFIPLDPLLSATEQTELIGSNTMAIYNRTTLSRNQYFPGMLINASQVHFMAAEHYLKAGQDAQAREHYETGIRESIHYYEMLRNMSNNLISPEPIPVTESAIDTYLADADISWAAATGEMDKMRLIAEQKWLHFNVVQPNENWAELRRVEMPDLVFWEDQSNQQSLPPNRWIYPGSEQTYNTENYQQVQPNDNLNRTLFWDN</sequence>
<dbReference type="SUPFAM" id="SSF48452">
    <property type="entry name" value="TPR-like"/>
    <property type="match status" value="1"/>
</dbReference>
<proteinExistence type="predicted"/>
<feature type="signal peptide" evidence="1">
    <location>
        <begin position="1"/>
        <end position="17"/>
    </location>
</feature>
<keyword evidence="1" id="KW-0732">Signal</keyword>
<name>A0A1M7PG26_9BACT</name>
<evidence type="ECO:0000313" key="3">
    <source>
        <dbReference type="Proteomes" id="UP000184513"/>
    </source>
</evidence>
<keyword evidence="3" id="KW-1185">Reference proteome</keyword>
<protein>
    <submittedName>
        <fullName evidence="2">Starch-binding associating with outer membrane</fullName>
    </submittedName>
</protein>
<dbReference type="AlphaFoldDB" id="A0A1M7PG26"/>
<dbReference type="STRING" id="388280.SAMN04488057_108182"/>